<sequence>MLLGILLILFGFFMIFLPKILSKASEKMEHYKFEEPSMAKAIVTYVGGVICIVVGILNIIFQK</sequence>
<gene>
    <name evidence="4" type="ORF">B9R14_15785</name>
    <name evidence="3" type="ORF">HVS_11580</name>
</gene>
<dbReference type="Proteomes" id="UP000233534">
    <property type="component" value="Chromosome"/>
</dbReference>
<dbReference type="EMBL" id="NEMB01000003">
    <property type="protein sequence ID" value="PQQ68086.1"/>
    <property type="molecule type" value="Genomic_DNA"/>
</dbReference>
<keyword evidence="5" id="KW-1185">Reference proteome</keyword>
<dbReference type="Proteomes" id="UP000239720">
    <property type="component" value="Unassembled WGS sequence"/>
</dbReference>
<feature type="transmembrane region" description="Helical" evidence="1">
    <location>
        <begin position="38"/>
        <end position="61"/>
    </location>
</feature>
<evidence type="ECO:0000313" key="6">
    <source>
        <dbReference type="Proteomes" id="UP000239720"/>
    </source>
</evidence>
<reference evidence="3 5" key="1">
    <citation type="submission" date="2017-12" db="EMBL/GenBank/DDBJ databases">
        <title>Complete genome sequence of Herbivorax saccincola GGR1, a novel Cellulosome-producing hydrolytic bacterium in a thermophilic biogas plant, established by Illumina and Nanopore MinION sequencing.</title>
        <authorList>
            <person name="Pechtl A."/>
            <person name="Ruckert C."/>
            <person name="Koeck D.E."/>
            <person name="Maus I."/>
            <person name="Winkler A."/>
            <person name="Kalinowski J."/>
            <person name="Puhler A."/>
            <person name="Schwarz W.W."/>
            <person name="Zverlov V.V."/>
            <person name="Schluter A."/>
            <person name="Liebl W."/>
        </authorList>
    </citation>
    <scope>NUCLEOTIDE SEQUENCE [LARGE SCALE GENOMIC DNA]</scope>
    <source>
        <strain evidence="3">GGR1</strain>
        <strain evidence="5">SR1</strain>
    </source>
</reference>
<evidence type="ECO:0000313" key="5">
    <source>
        <dbReference type="Proteomes" id="UP000233534"/>
    </source>
</evidence>
<proteinExistence type="predicted"/>
<dbReference type="InterPro" id="IPR045679">
    <property type="entry name" value="DUF6199"/>
</dbReference>
<accession>A0A2K9E3A2</accession>
<name>A0A2K9E3A2_9FIRM</name>
<keyword evidence="1" id="KW-0812">Transmembrane</keyword>
<feature type="domain" description="DUF6199" evidence="2">
    <location>
        <begin position="3"/>
        <end position="61"/>
    </location>
</feature>
<evidence type="ECO:0000259" key="2">
    <source>
        <dbReference type="Pfam" id="PF19701"/>
    </source>
</evidence>
<reference evidence="4 6" key="2">
    <citation type="journal article" date="2018" name="Syst. Appl. Microbiol.">
        <title>Characterization and high-quality draft genome sequence of Herbivorax saccincola A7, an anaerobic, alkaliphilic, thermophilic, cellulolytic, and xylanolytic bacterium.</title>
        <authorList>
            <person name="Aikawa S."/>
            <person name="Baramee S."/>
            <person name="Sermsathanaswadi J."/>
            <person name="Thianheng P."/>
            <person name="Tachaapaikoon C."/>
            <person name="Shikata A."/>
            <person name="Waeonukul R."/>
            <person name="Pason P."/>
            <person name="Ratanakhanokchai K."/>
            <person name="Kosugi A."/>
        </authorList>
    </citation>
    <scope>NUCLEOTIDE SEQUENCE [LARGE SCALE GENOMIC DNA]</scope>
    <source>
        <strain evidence="4 6">A7</strain>
    </source>
</reference>
<dbReference type="Pfam" id="PF19701">
    <property type="entry name" value="DUF6199"/>
    <property type="match status" value="1"/>
</dbReference>
<dbReference type="EMBL" id="CP025197">
    <property type="protein sequence ID" value="AUG58207.1"/>
    <property type="molecule type" value="Genomic_DNA"/>
</dbReference>
<keyword evidence="1" id="KW-0472">Membrane</keyword>
<keyword evidence="1" id="KW-1133">Transmembrane helix</keyword>
<evidence type="ECO:0000313" key="4">
    <source>
        <dbReference type="EMBL" id="PQQ68086.1"/>
    </source>
</evidence>
<evidence type="ECO:0000313" key="3">
    <source>
        <dbReference type="EMBL" id="AUG58207.1"/>
    </source>
</evidence>
<evidence type="ECO:0000256" key="1">
    <source>
        <dbReference type="SAM" id="Phobius"/>
    </source>
</evidence>
<dbReference type="KEGG" id="hsc:HVS_11580"/>
<protein>
    <recommendedName>
        <fullName evidence="2">DUF6199 domain-containing protein</fullName>
    </recommendedName>
</protein>
<dbReference type="AlphaFoldDB" id="A0A2K9E3A2"/>
<dbReference type="RefSeq" id="WP_101302484.1">
    <property type="nucleotide sequence ID" value="NZ_CP025197.1"/>
</dbReference>
<organism evidence="3 5">
    <name type="scientific">Acetivibrio saccincola</name>
    <dbReference type="NCBI Taxonomy" id="1677857"/>
    <lineage>
        <taxon>Bacteria</taxon>
        <taxon>Bacillati</taxon>
        <taxon>Bacillota</taxon>
        <taxon>Clostridia</taxon>
        <taxon>Eubacteriales</taxon>
        <taxon>Oscillospiraceae</taxon>
        <taxon>Acetivibrio</taxon>
    </lineage>
</organism>